<keyword evidence="7" id="KW-0808">Transferase</keyword>
<dbReference type="AlphaFoldDB" id="L9WH44"/>
<dbReference type="eggNOG" id="arCOG02350">
    <property type="taxonomic scope" value="Archaea"/>
</dbReference>
<dbReference type="STRING" id="1227499.C493_21996"/>
<dbReference type="RefSeq" id="WP_007261643.1">
    <property type="nucleotide sequence ID" value="NZ_AOHZ01000111.1"/>
</dbReference>
<evidence type="ECO:0000256" key="1">
    <source>
        <dbReference type="ARBA" id="ARBA00000085"/>
    </source>
</evidence>
<dbReference type="InterPro" id="IPR052162">
    <property type="entry name" value="Sensor_kinase/Photoreceptor"/>
</dbReference>
<dbReference type="InterPro" id="IPR013767">
    <property type="entry name" value="PAS_fold"/>
</dbReference>
<feature type="domain" description="PAC" evidence="16">
    <location>
        <begin position="740"/>
        <end position="802"/>
    </location>
</feature>
<feature type="domain" description="PAC" evidence="16">
    <location>
        <begin position="264"/>
        <end position="318"/>
    </location>
</feature>
<evidence type="ECO:0000259" key="14">
    <source>
        <dbReference type="PROSITE" id="PS50109"/>
    </source>
</evidence>
<dbReference type="PROSITE" id="PS50113">
    <property type="entry name" value="PAC"/>
    <property type="match status" value="4"/>
</dbReference>
<dbReference type="InterPro" id="IPR003594">
    <property type="entry name" value="HATPase_dom"/>
</dbReference>
<evidence type="ECO:0000256" key="5">
    <source>
        <dbReference type="ARBA" id="ARBA00022519"/>
    </source>
</evidence>
<feature type="domain" description="PAS" evidence="15">
    <location>
        <begin position="682"/>
        <end position="753"/>
    </location>
</feature>
<dbReference type="PRINTS" id="PR00344">
    <property type="entry name" value="BCTRLSENSOR"/>
</dbReference>
<keyword evidence="9" id="KW-0677">Repeat</keyword>
<dbReference type="Pfam" id="PF00512">
    <property type="entry name" value="HisKA"/>
    <property type="match status" value="1"/>
</dbReference>
<dbReference type="Pfam" id="PF00989">
    <property type="entry name" value="PAS"/>
    <property type="match status" value="1"/>
</dbReference>
<dbReference type="SUPFAM" id="SSF55785">
    <property type="entry name" value="PYP-like sensor domain (PAS domain)"/>
    <property type="match status" value="5"/>
</dbReference>
<feature type="domain" description="PAS" evidence="15">
    <location>
        <begin position="561"/>
        <end position="605"/>
    </location>
</feature>
<keyword evidence="8" id="KW-0812">Transmembrane</keyword>
<dbReference type="InterPro" id="IPR013656">
    <property type="entry name" value="PAS_4"/>
</dbReference>
<dbReference type="Proteomes" id="UP000011602">
    <property type="component" value="Unassembled WGS sequence"/>
</dbReference>
<keyword evidence="4" id="KW-1003">Cell membrane</keyword>
<dbReference type="Pfam" id="PF02518">
    <property type="entry name" value="HATPase_c"/>
    <property type="match status" value="1"/>
</dbReference>
<keyword evidence="10" id="KW-0547">Nucleotide-binding</keyword>
<dbReference type="GO" id="GO:0006355">
    <property type="term" value="P:regulation of DNA-templated transcription"/>
    <property type="evidence" value="ECO:0007669"/>
    <property type="project" value="InterPro"/>
</dbReference>
<feature type="domain" description="PAS" evidence="15">
    <location>
        <begin position="438"/>
        <end position="504"/>
    </location>
</feature>
<dbReference type="SMART" id="SM00387">
    <property type="entry name" value="HATPase_c"/>
    <property type="match status" value="1"/>
</dbReference>
<dbReference type="EMBL" id="AOHZ01000111">
    <property type="protein sequence ID" value="ELY48551.1"/>
    <property type="molecule type" value="Genomic_DNA"/>
</dbReference>
<dbReference type="GO" id="GO:0000166">
    <property type="term" value="F:nucleotide binding"/>
    <property type="evidence" value="ECO:0007669"/>
    <property type="project" value="UniProtKB-KW"/>
</dbReference>
<evidence type="ECO:0000259" key="16">
    <source>
        <dbReference type="PROSITE" id="PS50113"/>
    </source>
</evidence>
<keyword evidence="6" id="KW-0597">Phosphoprotein</keyword>
<dbReference type="GO" id="GO:0005886">
    <property type="term" value="C:plasma membrane"/>
    <property type="evidence" value="ECO:0007669"/>
    <property type="project" value="UniProtKB-SubCell"/>
</dbReference>
<dbReference type="PANTHER" id="PTHR43304">
    <property type="entry name" value="PHYTOCHROME-LIKE PROTEIN CPH1"/>
    <property type="match status" value="1"/>
</dbReference>
<keyword evidence="12" id="KW-1133">Transmembrane helix</keyword>
<dbReference type="FunFam" id="2.10.70.100:FF:000001">
    <property type="entry name" value="Sensory transduction histidine kinase"/>
    <property type="match status" value="1"/>
</dbReference>
<dbReference type="SMART" id="SM00091">
    <property type="entry name" value="PAS"/>
    <property type="match status" value="5"/>
</dbReference>
<dbReference type="InterPro" id="IPR029016">
    <property type="entry name" value="GAF-like_dom_sf"/>
</dbReference>
<organism evidence="17 18">
    <name type="scientific">Natronolimnohabitans innermongolicus JCM 12255</name>
    <dbReference type="NCBI Taxonomy" id="1227499"/>
    <lineage>
        <taxon>Archaea</taxon>
        <taxon>Methanobacteriati</taxon>
        <taxon>Methanobacteriota</taxon>
        <taxon>Stenosarchaea group</taxon>
        <taxon>Halobacteria</taxon>
        <taxon>Halobacteriales</taxon>
        <taxon>Natrialbaceae</taxon>
        <taxon>Natronolimnohabitans</taxon>
    </lineage>
</organism>
<dbReference type="eggNOG" id="arCOG02360">
    <property type="taxonomic scope" value="Archaea"/>
</dbReference>
<evidence type="ECO:0000256" key="12">
    <source>
        <dbReference type="ARBA" id="ARBA00022989"/>
    </source>
</evidence>
<comment type="subcellular location">
    <subcellularLocation>
        <location evidence="2">Cell inner membrane</location>
        <topology evidence="2">Multi-pass membrane protein</topology>
    </subcellularLocation>
</comment>
<dbReference type="EC" id="2.7.13.3" evidence="3"/>
<name>L9WH44_9EURY</name>
<keyword evidence="13" id="KW-0472">Membrane</keyword>
<dbReference type="InterPro" id="IPR000014">
    <property type="entry name" value="PAS"/>
</dbReference>
<feature type="domain" description="Histidine kinase" evidence="14">
    <location>
        <begin position="813"/>
        <end position="1025"/>
    </location>
</feature>
<dbReference type="eggNOG" id="arCOG02348">
    <property type="taxonomic scope" value="Archaea"/>
</dbReference>
<evidence type="ECO:0000256" key="13">
    <source>
        <dbReference type="ARBA" id="ARBA00023136"/>
    </source>
</evidence>
<reference evidence="17 18" key="1">
    <citation type="journal article" date="2014" name="PLoS Genet.">
        <title>Phylogenetically driven sequencing of extremely halophilic archaea reveals strategies for static and dynamic osmo-response.</title>
        <authorList>
            <person name="Becker E.A."/>
            <person name="Seitzer P.M."/>
            <person name="Tritt A."/>
            <person name="Larsen D."/>
            <person name="Krusor M."/>
            <person name="Yao A.I."/>
            <person name="Wu D."/>
            <person name="Madern D."/>
            <person name="Eisen J.A."/>
            <person name="Darling A.E."/>
            <person name="Facciotti M.T."/>
        </authorList>
    </citation>
    <scope>NUCLEOTIDE SEQUENCE [LARGE SCALE GENOMIC DNA]</scope>
    <source>
        <strain evidence="17 18">JCM 12255</strain>
    </source>
</reference>
<evidence type="ECO:0000256" key="8">
    <source>
        <dbReference type="ARBA" id="ARBA00022692"/>
    </source>
</evidence>
<dbReference type="PATRIC" id="fig|1227499.3.peg.4519"/>
<feature type="domain" description="PAS" evidence="15">
    <location>
        <begin position="184"/>
        <end position="226"/>
    </location>
</feature>
<dbReference type="InterPro" id="IPR035965">
    <property type="entry name" value="PAS-like_dom_sf"/>
</dbReference>
<dbReference type="Pfam" id="PF08448">
    <property type="entry name" value="PAS_4"/>
    <property type="match status" value="3"/>
</dbReference>
<dbReference type="InterPro" id="IPR003661">
    <property type="entry name" value="HisK_dim/P_dom"/>
</dbReference>
<dbReference type="OrthoDB" id="106630at2157"/>
<comment type="caution">
    <text evidence="17">The sequence shown here is derived from an EMBL/GenBank/DDBJ whole genome shotgun (WGS) entry which is preliminary data.</text>
</comment>
<dbReference type="InterPro" id="IPR013655">
    <property type="entry name" value="PAS_fold_3"/>
</dbReference>
<dbReference type="InterPro" id="IPR005467">
    <property type="entry name" value="His_kinase_dom"/>
</dbReference>
<dbReference type="Gene3D" id="3.30.565.10">
    <property type="entry name" value="Histidine kinase-like ATPase, C-terminal domain"/>
    <property type="match status" value="1"/>
</dbReference>
<sequence length="1025" mass="115367">MTPPPRPDGNSTTRSAIRQQDLVAELGRRAFETDDLDELIHDAITAVSDVLEAEFTAVLESTTGDDRFVIRHGDGIDGSLGTMTTSHCCDTAHGTALGSAEPVVVDDLEADDRFEHPAFLPDRGLGSAICVSIGSTEGPWGVLATYTTATDAFDDPDGTFVQSVANVLGSAVDRERANRHRDAEATLKDKIVETSPIGITIVGTDGEMRFANDRAEEIFGRSKERINDLRFDDPEWDEIGTDGRSLSREELPFPRILESGEPLFDQVSGVLRPDGKRVWISVNGAPLYDDDGGDEPTGVVFAIEDVTDQFERDRELERYETVVETAHEGIYVLDEERRFELVNDSFADLTGFSRSELRGRHASTVFGEEFASIEAEQWSDGCEDDPPTFEETIIAGPDENRTVENRFVLLEEEGGEKRVGVVRDVTDRSRMEEALREKERRFRTLSAHLEEVIWLTDADPSEYIYVNPAYEDVFGDDRENLYDDGFSWLELVHSADRGRVRDAYTALPEIPFDEEFRVVRPDGDRRWIHAQAIPVTDDEGAVQHIVGIDADVTERKERERKLEKYRTIIEAIDDGVYTVDDENRYTIVNQAFVDLTGYDREELLGAHESLVVDDEVVDRTRAVADESTASKLTTTIETADGEAVPTETAVTSHVSDAGTQRRIGVVRDISERLAYQRRLEESEQRYRTLVENFPNGAITMFDEDLRYTFADGQILDEIDLPVDELEGRTIYDIYSDELVTELEPAFRAVFDGESTETDVSYLDRFWSVHIVPVRDDDGDVFAGMLVAVDVTERNEYKRKLEESNERLEQFAYAASHDLQEPLRMVSSYLQLLESRYGDDLDEDATEFIEFAVDGAERMTEMIDGLLEYSRVDTRGSSFEPVDLDDLLDDVLDDLQLRIEESDAEITRESLPTVRGDASQLRRVLQNLVGNAIDYSGDESPRIDVGVERRGRRCVLSVRDEGIGIEPDDQDRIFEIFERLHSCEEHEGTGMGLALSRRIVERHGGRIWVDSERGEGATFSLTLSLA</sequence>
<feature type="domain" description="PAC" evidence="16">
    <location>
        <begin position="512"/>
        <end position="564"/>
    </location>
</feature>
<evidence type="ECO:0000256" key="7">
    <source>
        <dbReference type="ARBA" id="ARBA00022679"/>
    </source>
</evidence>
<dbReference type="CDD" id="cd00082">
    <property type="entry name" value="HisKA"/>
    <property type="match status" value="1"/>
</dbReference>
<dbReference type="eggNOG" id="arCOG02358">
    <property type="taxonomic scope" value="Archaea"/>
</dbReference>
<feature type="domain" description="PAS" evidence="15">
    <location>
        <begin position="315"/>
        <end position="360"/>
    </location>
</feature>
<dbReference type="NCBIfam" id="TIGR00229">
    <property type="entry name" value="sensory_box"/>
    <property type="match status" value="5"/>
</dbReference>
<dbReference type="SMART" id="SM00086">
    <property type="entry name" value="PAC"/>
    <property type="match status" value="3"/>
</dbReference>
<dbReference type="Gene3D" id="3.30.450.40">
    <property type="match status" value="1"/>
</dbReference>
<evidence type="ECO:0000256" key="3">
    <source>
        <dbReference type="ARBA" id="ARBA00012438"/>
    </source>
</evidence>
<dbReference type="Gene3D" id="3.30.450.20">
    <property type="entry name" value="PAS domain"/>
    <property type="match status" value="5"/>
</dbReference>
<evidence type="ECO:0000256" key="11">
    <source>
        <dbReference type="ARBA" id="ARBA00022777"/>
    </source>
</evidence>
<dbReference type="PROSITE" id="PS50109">
    <property type="entry name" value="HIS_KIN"/>
    <property type="match status" value="1"/>
</dbReference>
<protein>
    <recommendedName>
        <fullName evidence="3">histidine kinase</fullName>
        <ecNumber evidence="3">2.7.13.3</ecNumber>
    </recommendedName>
</protein>
<comment type="catalytic activity">
    <reaction evidence="1">
        <text>ATP + protein L-histidine = ADP + protein N-phospho-L-histidine.</text>
        <dbReference type="EC" id="2.7.13.3"/>
    </reaction>
</comment>
<dbReference type="InterPro" id="IPR036890">
    <property type="entry name" value="HATPase_C_sf"/>
</dbReference>
<dbReference type="FunFam" id="3.30.565.10:FF:000006">
    <property type="entry name" value="Sensor histidine kinase WalK"/>
    <property type="match status" value="1"/>
</dbReference>
<dbReference type="SUPFAM" id="SSF55781">
    <property type="entry name" value="GAF domain-like"/>
    <property type="match status" value="1"/>
</dbReference>
<dbReference type="InterPro" id="IPR003018">
    <property type="entry name" value="GAF"/>
</dbReference>
<accession>L9WH44</accession>
<dbReference type="PROSITE" id="PS50112">
    <property type="entry name" value="PAS"/>
    <property type="match status" value="5"/>
</dbReference>
<keyword evidence="5" id="KW-0997">Cell inner membrane</keyword>
<keyword evidence="18" id="KW-1185">Reference proteome</keyword>
<evidence type="ECO:0000256" key="6">
    <source>
        <dbReference type="ARBA" id="ARBA00022553"/>
    </source>
</evidence>
<dbReference type="InterPro" id="IPR000700">
    <property type="entry name" value="PAS-assoc_C"/>
</dbReference>
<evidence type="ECO:0000313" key="18">
    <source>
        <dbReference type="Proteomes" id="UP000011602"/>
    </source>
</evidence>
<dbReference type="Pfam" id="PF08447">
    <property type="entry name" value="PAS_3"/>
    <property type="match status" value="1"/>
</dbReference>
<dbReference type="InterPro" id="IPR036097">
    <property type="entry name" value="HisK_dim/P_sf"/>
</dbReference>
<dbReference type="SUPFAM" id="SSF55874">
    <property type="entry name" value="ATPase domain of HSP90 chaperone/DNA topoisomerase II/histidine kinase"/>
    <property type="match status" value="1"/>
</dbReference>
<keyword evidence="11 17" id="KW-0418">Kinase</keyword>
<dbReference type="SMART" id="SM00388">
    <property type="entry name" value="HisKA"/>
    <property type="match status" value="1"/>
</dbReference>
<dbReference type="Pfam" id="PF01590">
    <property type="entry name" value="GAF"/>
    <property type="match status" value="1"/>
</dbReference>
<dbReference type="InterPro" id="IPR004358">
    <property type="entry name" value="Sig_transdc_His_kin-like_C"/>
</dbReference>
<dbReference type="CDD" id="cd00130">
    <property type="entry name" value="PAS"/>
    <property type="match status" value="4"/>
</dbReference>
<dbReference type="SUPFAM" id="SSF47384">
    <property type="entry name" value="Homodimeric domain of signal transducing histidine kinase"/>
    <property type="match status" value="1"/>
</dbReference>
<evidence type="ECO:0000256" key="9">
    <source>
        <dbReference type="ARBA" id="ARBA00022737"/>
    </source>
</evidence>
<dbReference type="PANTHER" id="PTHR43304:SF1">
    <property type="entry name" value="PAC DOMAIN-CONTAINING PROTEIN"/>
    <property type="match status" value="1"/>
</dbReference>
<dbReference type="GO" id="GO:0000155">
    <property type="term" value="F:phosphorelay sensor kinase activity"/>
    <property type="evidence" value="ECO:0007669"/>
    <property type="project" value="InterPro"/>
</dbReference>
<gene>
    <name evidence="17" type="ORF">C493_21996</name>
</gene>
<evidence type="ECO:0000256" key="2">
    <source>
        <dbReference type="ARBA" id="ARBA00004429"/>
    </source>
</evidence>
<proteinExistence type="predicted"/>
<dbReference type="Gene3D" id="1.10.287.130">
    <property type="match status" value="1"/>
</dbReference>
<evidence type="ECO:0000256" key="4">
    <source>
        <dbReference type="ARBA" id="ARBA00022475"/>
    </source>
</evidence>
<evidence type="ECO:0000256" key="10">
    <source>
        <dbReference type="ARBA" id="ARBA00022741"/>
    </source>
</evidence>
<dbReference type="InterPro" id="IPR001610">
    <property type="entry name" value="PAC"/>
</dbReference>
<evidence type="ECO:0000259" key="15">
    <source>
        <dbReference type="PROSITE" id="PS50112"/>
    </source>
</evidence>
<dbReference type="SMART" id="SM00065">
    <property type="entry name" value="GAF"/>
    <property type="match status" value="1"/>
</dbReference>
<evidence type="ECO:0000313" key="17">
    <source>
        <dbReference type="EMBL" id="ELY48551.1"/>
    </source>
</evidence>
<feature type="domain" description="PAC" evidence="16">
    <location>
        <begin position="630"/>
        <end position="681"/>
    </location>
</feature>